<gene>
    <name evidence="1" type="ORF">Rin_00020360</name>
</gene>
<protein>
    <submittedName>
        <fullName evidence="1">Uncharacterized protein</fullName>
    </submittedName>
</protein>
<dbReference type="AlphaFoldDB" id="G2H1T9"/>
<proteinExistence type="predicted"/>
<comment type="caution">
    <text evidence="1">The sequence shown here is derived from an EMBL/GenBank/DDBJ whole genome shotgun (WGS) entry which is preliminary data.</text>
</comment>
<evidence type="ECO:0000313" key="1">
    <source>
        <dbReference type="EMBL" id="EGY28039.1"/>
    </source>
</evidence>
<keyword evidence="2" id="KW-1185">Reference proteome</keyword>
<dbReference type="Proteomes" id="UP000004116">
    <property type="component" value="Unassembled WGS sequence"/>
</dbReference>
<sequence length="36" mass="4228">MRGCSKFFVKKERKKDLEQAIEAEDYQYCSLLICPG</sequence>
<accession>G2H1T9</accession>
<name>G2H1T9_9ENTR</name>
<evidence type="ECO:0000313" key="2">
    <source>
        <dbReference type="Proteomes" id="UP000004116"/>
    </source>
</evidence>
<dbReference type="EMBL" id="AGCA01000472">
    <property type="protein sequence ID" value="EGY28039.1"/>
    <property type="molecule type" value="Genomic_DNA"/>
</dbReference>
<organism evidence="1 2">
    <name type="scientific">Candidatus Regiella insecticola 5.15</name>
    <dbReference type="NCBI Taxonomy" id="1005043"/>
    <lineage>
        <taxon>Bacteria</taxon>
        <taxon>Pseudomonadati</taxon>
        <taxon>Pseudomonadota</taxon>
        <taxon>Gammaproteobacteria</taxon>
        <taxon>Enterobacterales</taxon>
        <taxon>Enterobacteriaceae</taxon>
        <taxon>aphid secondary symbionts</taxon>
        <taxon>Candidatus Regiella</taxon>
    </lineage>
</organism>
<reference evidence="1 2" key="1">
    <citation type="journal article" date="2012" name="Genome Res.">
        <title>Genomic basis of endosymbiont-conferred protection against an insect parasitoid.</title>
        <authorList>
            <person name="Hansen A.K."/>
            <person name="Vorburger C."/>
            <person name="Moran N.A."/>
        </authorList>
    </citation>
    <scope>NUCLEOTIDE SEQUENCE [LARGE SCALE GENOMIC DNA]</scope>
    <source>
        <strain evidence="2">R5.15</strain>
    </source>
</reference>